<sequence length="237" mass="26433">MQNIEFAHRLEDSSFSDILTGRRKHLSTVTGSLSTKSQPLKLIDVKHCSPNGMVVFIKDWHRIIQIRGFRKSRRSSHSWIGAGETIMKTSTFHMLALMALTFVVAWADNCKDTCQVTCVFPSMTCKFVKPSIQSACLDDYDYCVAACTRKCECTESCKDRPKKRFETCMDRCCSQALIVTGTEETKIKITDTGTQTKINTTDTGTQTKINTTDTTAPISKTQPVVGILLTGEDGHLE</sequence>
<name>A0AAE0ZV00_9GAST</name>
<comment type="caution">
    <text evidence="1">The sequence shown here is derived from an EMBL/GenBank/DDBJ whole genome shotgun (WGS) entry which is preliminary data.</text>
</comment>
<gene>
    <name evidence="1" type="ORF">RRG08_041546</name>
</gene>
<protein>
    <submittedName>
        <fullName evidence="1">Uncharacterized protein</fullName>
    </submittedName>
</protein>
<dbReference type="Proteomes" id="UP001283361">
    <property type="component" value="Unassembled WGS sequence"/>
</dbReference>
<dbReference type="EMBL" id="JAWDGP010003268">
    <property type="protein sequence ID" value="KAK3775833.1"/>
    <property type="molecule type" value="Genomic_DNA"/>
</dbReference>
<reference evidence="1" key="1">
    <citation type="journal article" date="2023" name="G3 (Bethesda)">
        <title>A reference genome for the long-term kleptoplast-retaining sea slug Elysia crispata morphotype clarki.</title>
        <authorList>
            <person name="Eastman K.E."/>
            <person name="Pendleton A.L."/>
            <person name="Shaikh M.A."/>
            <person name="Suttiyut T."/>
            <person name="Ogas R."/>
            <person name="Tomko P."/>
            <person name="Gavelis G."/>
            <person name="Widhalm J.R."/>
            <person name="Wisecaver J.H."/>
        </authorList>
    </citation>
    <scope>NUCLEOTIDE SEQUENCE</scope>
    <source>
        <strain evidence="1">ECLA1</strain>
    </source>
</reference>
<evidence type="ECO:0000313" key="2">
    <source>
        <dbReference type="Proteomes" id="UP001283361"/>
    </source>
</evidence>
<proteinExistence type="predicted"/>
<keyword evidence="2" id="KW-1185">Reference proteome</keyword>
<organism evidence="1 2">
    <name type="scientific">Elysia crispata</name>
    <name type="common">lettuce slug</name>
    <dbReference type="NCBI Taxonomy" id="231223"/>
    <lineage>
        <taxon>Eukaryota</taxon>
        <taxon>Metazoa</taxon>
        <taxon>Spiralia</taxon>
        <taxon>Lophotrochozoa</taxon>
        <taxon>Mollusca</taxon>
        <taxon>Gastropoda</taxon>
        <taxon>Heterobranchia</taxon>
        <taxon>Euthyneura</taxon>
        <taxon>Panpulmonata</taxon>
        <taxon>Sacoglossa</taxon>
        <taxon>Placobranchoidea</taxon>
        <taxon>Plakobranchidae</taxon>
        <taxon>Elysia</taxon>
    </lineage>
</organism>
<accession>A0AAE0ZV00</accession>
<dbReference type="AlphaFoldDB" id="A0AAE0ZV00"/>
<evidence type="ECO:0000313" key="1">
    <source>
        <dbReference type="EMBL" id="KAK3775833.1"/>
    </source>
</evidence>